<evidence type="ECO:0000313" key="2">
    <source>
        <dbReference type="EMBL" id="GHF07823.1"/>
    </source>
</evidence>
<sequence>MSGMPEHTASAQDIDHVAARLGSSLPSLARALERQVSRHYPHPKPPEAQLALLRHVEEHDGVTVRAAAEALLMKPNNVSALVTQLTEQGLLQRRPDPSDKRVAHLHLTPASRQALTEVEGLISAHLSRALRALTDGELDALGSALGALDSLDRHLSPRR</sequence>
<dbReference type="GO" id="GO:0003700">
    <property type="term" value="F:DNA-binding transcription factor activity"/>
    <property type="evidence" value="ECO:0007669"/>
    <property type="project" value="InterPro"/>
</dbReference>
<accession>A0A919E333</accession>
<reference evidence="2" key="2">
    <citation type="submission" date="2020-09" db="EMBL/GenBank/DDBJ databases">
        <authorList>
            <person name="Sun Q."/>
            <person name="Ohkuma M."/>
        </authorList>
    </citation>
    <scope>NUCLEOTIDE SEQUENCE</scope>
    <source>
        <strain evidence="2">JCM 4477</strain>
    </source>
</reference>
<dbReference type="InterPro" id="IPR039422">
    <property type="entry name" value="MarR/SlyA-like"/>
</dbReference>
<dbReference type="GO" id="GO:0006950">
    <property type="term" value="P:response to stress"/>
    <property type="evidence" value="ECO:0007669"/>
    <property type="project" value="TreeGrafter"/>
</dbReference>
<dbReference type="PANTHER" id="PTHR33164">
    <property type="entry name" value="TRANSCRIPTIONAL REGULATOR, MARR FAMILY"/>
    <property type="match status" value="1"/>
</dbReference>
<organism evidence="2 3">
    <name type="scientific">Streptomyces fumanus</name>
    <dbReference type="NCBI Taxonomy" id="67302"/>
    <lineage>
        <taxon>Bacteria</taxon>
        <taxon>Bacillati</taxon>
        <taxon>Actinomycetota</taxon>
        <taxon>Actinomycetes</taxon>
        <taxon>Kitasatosporales</taxon>
        <taxon>Streptomycetaceae</taxon>
        <taxon>Streptomyces</taxon>
    </lineage>
</organism>
<dbReference type="SMART" id="SM00347">
    <property type="entry name" value="HTH_MARR"/>
    <property type="match status" value="1"/>
</dbReference>
<dbReference type="InterPro" id="IPR000835">
    <property type="entry name" value="HTH_MarR-typ"/>
</dbReference>
<dbReference type="Proteomes" id="UP000630718">
    <property type="component" value="Unassembled WGS sequence"/>
</dbReference>
<proteinExistence type="predicted"/>
<name>A0A919E333_9ACTN</name>
<dbReference type="InterPro" id="IPR036388">
    <property type="entry name" value="WH-like_DNA-bd_sf"/>
</dbReference>
<dbReference type="Gene3D" id="1.10.10.10">
    <property type="entry name" value="Winged helix-like DNA-binding domain superfamily/Winged helix DNA-binding domain"/>
    <property type="match status" value="1"/>
</dbReference>
<dbReference type="SUPFAM" id="SSF46785">
    <property type="entry name" value="Winged helix' DNA-binding domain"/>
    <property type="match status" value="1"/>
</dbReference>
<dbReference type="PROSITE" id="PS50995">
    <property type="entry name" value="HTH_MARR_2"/>
    <property type="match status" value="1"/>
</dbReference>
<evidence type="ECO:0000313" key="3">
    <source>
        <dbReference type="Proteomes" id="UP000630718"/>
    </source>
</evidence>
<feature type="domain" description="HTH marR-type" evidence="1">
    <location>
        <begin position="18"/>
        <end position="150"/>
    </location>
</feature>
<evidence type="ECO:0000259" key="1">
    <source>
        <dbReference type="PROSITE" id="PS50995"/>
    </source>
</evidence>
<dbReference type="Pfam" id="PF12802">
    <property type="entry name" value="MarR_2"/>
    <property type="match status" value="1"/>
</dbReference>
<reference evidence="2" key="1">
    <citation type="journal article" date="2014" name="Int. J. Syst. Evol. Microbiol.">
        <title>Complete genome sequence of Corynebacterium casei LMG S-19264T (=DSM 44701T), isolated from a smear-ripened cheese.</title>
        <authorList>
            <consortium name="US DOE Joint Genome Institute (JGI-PGF)"/>
            <person name="Walter F."/>
            <person name="Albersmeier A."/>
            <person name="Kalinowski J."/>
            <person name="Ruckert C."/>
        </authorList>
    </citation>
    <scope>NUCLEOTIDE SEQUENCE</scope>
    <source>
        <strain evidence="2">JCM 4477</strain>
    </source>
</reference>
<dbReference type="EMBL" id="BNBI01000007">
    <property type="protein sequence ID" value="GHF07823.1"/>
    <property type="molecule type" value="Genomic_DNA"/>
</dbReference>
<gene>
    <name evidence="2" type="ORF">GCM10018772_36090</name>
</gene>
<dbReference type="AlphaFoldDB" id="A0A919E333"/>
<comment type="caution">
    <text evidence="2">The sequence shown here is derived from an EMBL/GenBank/DDBJ whole genome shotgun (WGS) entry which is preliminary data.</text>
</comment>
<dbReference type="PANTHER" id="PTHR33164:SF103">
    <property type="entry name" value="REGULATORY PROTEIN MARR"/>
    <property type="match status" value="1"/>
</dbReference>
<keyword evidence="3" id="KW-1185">Reference proteome</keyword>
<protein>
    <submittedName>
        <fullName evidence="2">MarR family transcriptional regulator</fullName>
    </submittedName>
</protein>
<dbReference type="InterPro" id="IPR036390">
    <property type="entry name" value="WH_DNA-bd_sf"/>
</dbReference>